<dbReference type="InterPro" id="IPR014867">
    <property type="entry name" value="Spore_coat_CotH_CotH2/3/7"/>
</dbReference>
<comment type="caution">
    <text evidence="3">The sequence shown here is derived from an EMBL/GenBank/DDBJ whole genome shotgun (WGS) entry which is preliminary data.</text>
</comment>
<gene>
    <name evidence="3" type="ORF">GX523_11590</name>
</gene>
<dbReference type="Pfam" id="PF08757">
    <property type="entry name" value="CotH"/>
    <property type="match status" value="1"/>
</dbReference>
<keyword evidence="2" id="KW-0812">Transmembrane</keyword>
<dbReference type="PANTHER" id="PTHR40050">
    <property type="entry name" value="INNER SPORE COAT PROTEIN H"/>
    <property type="match status" value="1"/>
</dbReference>
<keyword evidence="3" id="KW-0946">Virion</keyword>
<evidence type="ECO:0000313" key="3">
    <source>
        <dbReference type="EMBL" id="HHY27361.1"/>
    </source>
</evidence>
<feature type="region of interest" description="Disordered" evidence="1">
    <location>
        <begin position="405"/>
        <end position="479"/>
    </location>
</feature>
<feature type="transmembrane region" description="Helical" evidence="2">
    <location>
        <begin position="5"/>
        <end position="26"/>
    </location>
</feature>
<accession>A0A7C6Z537</accession>
<feature type="region of interest" description="Disordered" evidence="1">
    <location>
        <begin position="541"/>
        <end position="566"/>
    </location>
</feature>
<keyword evidence="2" id="KW-0472">Membrane</keyword>
<dbReference type="Proteomes" id="UP000553059">
    <property type="component" value="Unassembled WGS sequence"/>
</dbReference>
<protein>
    <submittedName>
        <fullName evidence="3">Spore coat protein CotH</fullName>
    </submittedName>
</protein>
<keyword evidence="2" id="KW-1133">Transmembrane helix</keyword>
<keyword evidence="3" id="KW-0167">Capsid protein</keyword>
<sequence length="607" mass="66875">MNKNLVGIIMVMLGVSLFILIGFTALNYNEPRGSEAVLDSVLDKDRVMEIHVTVDEEDYRDMLNNPMAEEYKIARVEIDGEVVDNVGFRVKGNSSLTMVANSDSDRYSFKLDFDQYIDGQKYKGLTKLNLNNSISDPSYMREYLSYSLFKEMGVATPGFAYANIYVNEEKVGLYLAVEGIEEPFLERYYGSGYGNLYKPDGTGSDLVYIDDNIKSYSGIKAAVDKKSGADAALLKMIKALNEGQELEKVINVGETLKYFAVNTVLVSMDSYQGNMKHNYYLYEEDGVFTILPWDYNMSFGGFSMGRGGDSSPTTLTIDEPVSGTTLEERPLIGKLLEVEEYKELYHQYIRDFIQGPFSVEAMTKEIERVANLIRPYLEEDPTKFYTMEQFEEAIGEGAAQEALFDTPQGEGNMPQEQAKPSEMPTDNRRPNVTNDVQGQGEGGGFRGPEGSSNESGIPEDNRLPEGNGGVNRMPGGNRGGNMMMGESAIGLQKFVRERVLNVTQQLNGEIPSTGSQSNSVFPGEGEMGFPNGFQPPDGRVGGERPMGGGQGRFPADGAQGGPFMNGENRPIDKAVVSTEQLIGIGVLLGILSLLIVLILKKKTKYTC</sequence>
<evidence type="ECO:0000256" key="1">
    <source>
        <dbReference type="SAM" id="MobiDB-lite"/>
    </source>
</evidence>
<feature type="compositionally biased region" description="Low complexity" evidence="1">
    <location>
        <begin position="470"/>
        <end position="479"/>
    </location>
</feature>
<dbReference type="PANTHER" id="PTHR40050:SF1">
    <property type="entry name" value="INNER SPORE COAT PROTEIN H"/>
    <property type="match status" value="1"/>
</dbReference>
<evidence type="ECO:0000256" key="2">
    <source>
        <dbReference type="SAM" id="Phobius"/>
    </source>
</evidence>
<name>A0A7C6Z537_9FIRM</name>
<dbReference type="EMBL" id="DUTF01000252">
    <property type="protein sequence ID" value="HHY27361.1"/>
    <property type="molecule type" value="Genomic_DNA"/>
</dbReference>
<feature type="transmembrane region" description="Helical" evidence="2">
    <location>
        <begin position="581"/>
        <end position="599"/>
    </location>
</feature>
<evidence type="ECO:0000313" key="4">
    <source>
        <dbReference type="Proteomes" id="UP000553059"/>
    </source>
</evidence>
<reference evidence="3 4" key="1">
    <citation type="journal article" date="2020" name="Biotechnol. Biofuels">
        <title>New insights from the biogas microbiome by comprehensive genome-resolved metagenomics of nearly 1600 species originating from multiple anaerobic digesters.</title>
        <authorList>
            <person name="Campanaro S."/>
            <person name="Treu L."/>
            <person name="Rodriguez-R L.M."/>
            <person name="Kovalovszki A."/>
            <person name="Ziels R.M."/>
            <person name="Maus I."/>
            <person name="Zhu X."/>
            <person name="Kougias P.G."/>
            <person name="Basile A."/>
            <person name="Luo G."/>
            <person name="Schluter A."/>
            <person name="Konstantinidis K.T."/>
            <person name="Angelidaki I."/>
        </authorList>
    </citation>
    <scope>NUCLEOTIDE SEQUENCE [LARGE SCALE GENOMIC DNA]</scope>
    <source>
        <strain evidence="3">AS05jafATM_4</strain>
    </source>
</reference>
<proteinExistence type="predicted"/>
<dbReference type="AlphaFoldDB" id="A0A7C6Z537"/>
<organism evidence="3 4">
    <name type="scientific">Desulfitobacterium dehalogenans</name>
    <dbReference type="NCBI Taxonomy" id="36854"/>
    <lineage>
        <taxon>Bacteria</taxon>
        <taxon>Bacillati</taxon>
        <taxon>Bacillota</taxon>
        <taxon>Clostridia</taxon>
        <taxon>Eubacteriales</taxon>
        <taxon>Desulfitobacteriaceae</taxon>
        <taxon>Desulfitobacterium</taxon>
    </lineage>
</organism>